<dbReference type="SMART" id="SM00365">
    <property type="entry name" value="LRR_SD22"/>
    <property type="match status" value="4"/>
</dbReference>
<dbReference type="SMART" id="SM00409">
    <property type="entry name" value="IG"/>
    <property type="match status" value="1"/>
</dbReference>
<dbReference type="GO" id="GO:0071944">
    <property type="term" value="C:cell periphery"/>
    <property type="evidence" value="ECO:0007669"/>
    <property type="project" value="UniProtKB-ARBA"/>
</dbReference>
<dbReference type="InterPro" id="IPR003599">
    <property type="entry name" value="Ig_sub"/>
</dbReference>
<dbReference type="InterPro" id="IPR001611">
    <property type="entry name" value="Leu-rich_rpt"/>
</dbReference>
<dbReference type="Gene3D" id="3.80.10.10">
    <property type="entry name" value="Ribonuclease Inhibitor"/>
    <property type="match status" value="2"/>
</dbReference>
<feature type="compositionally biased region" description="Polar residues" evidence="5">
    <location>
        <begin position="1355"/>
        <end position="1365"/>
    </location>
</feature>
<organism evidence="9">
    <name type="scientific">Timema monikensis</name>
    <dbReference type="NCBI Taxonomy" id="170555"/>
    <lineage>
        <taxon>Eukaryota</taxon>
        <taxon>Metazoa</taxon>
        <taxon>Ecdysozoa</taxon>
        <taxon>Arthropoda</taxon>
        <taxon>Hexapoda</taxon>
        <taxon>Insecta</taxon>
        <taxon>Pterygota</taxon>
        <taxon>Neoptera</taxon>
        <taxon>Polyneoptera</taxon>
        <taxon>Phasmatodea</taxon>
        <taxon>Timematodea</taxon>
        <taxon>Timematoidea</taxon>
        <taxon>Timematidae</taxon>
        <taxon>Timema</taxon>
    </lineage>
</organism>
<dbReference type="PROSITE" id="PS51450">
    <property type="entry name" value="LRR"/>
    <property type="match status" value="3"/>
</dbReference>
<reference evidence="9" key="1">
    <citation type="submission" date="2020-11" db="EMBL/GenBank/DDBJ databases">
        <authorList>
            <person name="Tran Van P."/>
        </authorList>
    </citation>
    <scope>NUCLEOTIDE SEQUENCE</scope>
</reference>
<feature type="region of interest" description="Disordered" evidence="5">
    <location>
        <begin position="926"/>
        <end position="1002"/>
    </location>
</feature>
<evidence type="ECO:0000256" key="7">
    <source>
        <dbReference type="SAM" id="SignalP"/>
    </source>
</evidence>
<feature type="region of interest" description="Disordered" evidence="5">
    <location>
        <begin position="1401"/>
        <end position="1439"/>
    </location>
</feature>
<evidence type="ECO:0000259" key="8">
    <source>
        <dbReference type="PROSITE" id="PS50835"/>
    </source>
</evidence>
<dbReference type="SMART" id="SM00082">
    <property type="entry name" value="LRRCT"/>
    <property type="match status" value="1"/>
</dbReference>
<sequence>MRANHASWATQSLVLPACLMFLVLATAPISCYMPPSTTLRYHHTRHAGSLPCREHRSSKSHLQFACQDTDIGTIVVPSEVTHLSFLNVPTAYLNNSIFINTTLLREISWRGSGIKRIQQNALRNLSILENLDLSNNEIESLFVKTFESLSALKVLNLTQNKLHDFPHGLFENLANLETLSLNDNEFHVIPFQIFAPLQNLVTLDMSNNMMTSIENEFFMPNKKLKFINLNGNKLTKVHHAFTNMDNLEKIELSNNSLTDITRNVYEGLHNLLYLNLGGNLIKAISSDSFRDLNRLVWLNLSDNPIVEFPDKLFLTCSSLETLLLDQTSLQELLSTDFKGLANLQSFSAKNNIYLRKIDDFILNQTPKLQYIDISNNNLTLLPKSMSKLEGITMLNMENNPWACDCRMLWFVEWSRKLNLTPSALQCGSNNPHEHARHNNMLLTLRSLNCKPTDFVSSTPTQLYPLESDAFLECNFIGSPAPSIIWVTPTSLVLHWNLNGVPTSLKHPQAHYSNLSMISNEDKARIQVLENGTLHIQNVMRSDCGHYTCFASNPLANATSHVTLQIDPITIYRIKIHSLLVGAVAAVLFLLLTLFVQLLRYIFHRVSWCRGCCCCRRDRVSPKAKHIYQMLENIEHYKTQQLERLRENYTLQVHRIKDNCAQQVEWIQTSYQGQVKHFKDIRDIGTNHITTIRDQYYDQVKRVRDYSAGQLNWVRENYVFQRNRIRKFSAHQVLRFRESYKYQQQTLNKLLENLPNLYLENCRSGSCGRTDSVALDSEASDIDIYIKAKINHLTMAMCEASMSEDTQSHLSLYYTPTELSESPHLSSGVLYINDMGTKTFNFDFGQDPIDFSFEPQTSPYFIPMARRSKKSKQSFYPTEGDPCAVFRSFKNQLDCGENRCASDVVVERGTEEEAAILLPSETLSSSLPELRASKSGDYVSTPHDSLQEGEEGGEERRMRKPWTPNARHQPAPSSPLHSLPQPAHALSTPNPPSTEVPPSYHQAKGRSRRLEVVGFLGLIVQKDVLAPEVFCISSLLTELERTILAGETPLLLSERFLPSASIADQIELQLLSHNFVSDVSHAVKERECDADRWLQQHSSYTAALSNKHSLLLRIHFPTHAYTNIHEQQQQPHCIDTLGQMTVQQASRGACQVGDRLARYAGWMADQYSMSQHLGATLQTYSFHFSHNKRWMEPWANGRGKLFPGGSLSLVPLLLLSTHTLYSVFVDELLSEKTHDIGAREGGQKKADVSCEFELVNSTDGPRKSSQPPITSRCLTLNWRRFLLTQMDFSFLHLSSPKRRCPKTTVQAKRRSQNSWKHLDVRASSRILKKTTQKLKCSTAPDLKNSSKVKKNDIPSKHTTCPKTTQVAKGKENRNISLKCTSSKIGTAKHKYVESWLHANDFSDSTSDIEPNERKPPLSTSKSESQNYISLDSQDDKEDSDLASTKQILDELYGREWHGLDVFSNKCKTDKIKRTRSRLLGEHCKTENKFYQTEIKCDFYSTQLIK</sequence>
<dbReference type="SMART" id="SM00369">
    <property type="entry name" value="LRR_TYP"/>
    <property type="match status" value="9"/>
</dbReference>
<dbReference type="InterPro" id="IPR000483">
    <property type="entry name" value="Cys-rich_flank_reg_C"/>
</dbReference>
<keyword evidence="1" id="KW-0433">Leucine-rich repeat</keyword>
<feature type="signal peptide" evidence="7">
    <location>
        <begin position="1"/>
        <end position="25"/>
    </location>
</feature>
<dbReference type="Pfam" id="PF13855">
    <property type="entry name" value="LRR_8"/>
    <property type="match status" value="3"/>
</dbReference>
<dbReference type="FunFam" id="3.80.10.10:FF:001164">
    <property type="entry name" value="GH01279p"/>
    <property type="match status" value="1"/>
</dbReference>
<dbReference type="InterPro" id="IPR003591">
    <property type="entry name" value="Leu-rich_rpt_typical-subtyp"/>
</dbReference>
<dbReference type="InterPro" id="IPR032675">
    <property type="entry name" value="LRR_dom_sf"/>
</dbReference>
<evidence type="ECO:0000256" key="4">
    <source>
        <dbReference type="ARBA" id="ARBA00023157"/>
    </source>
</evidence>
<keyword evidence="6" id="KW-0812">Transmembrane</keyword>
<proteinExistence type="predicted"/>
<name>A0A7R9DYK1_9NEOP</name>
<dbReference type="Pfam" id="PF13927">
    <property type="entry name" value="Ig_3"/>
    <property type="match status" value="1"/>
</dbReference>
<evidence type="ECO:0000256" key="6">
    <source>
        <dbReference type="SAM" id="Phobius"/>
    </source>
</evidence>
<dbReference type="PANTHER" id="PTHR24366:SF170">
    <property type="entry name" value="RE50361P"/>
    <property type="match status" value="1"/>
</dbReference>
<dbReference type="InterPro" id="IPR007110">
    <property type="entry name" value="Ig-like_dom"/>
</dbReference>
<evidence type="ECO:0000256" key="2">
    <source>
        <dbReference type="ARBA" id="ARBA00022729"/>
    </source>
</evidence>
<dbReference type="SMART" id="SM00408">
    <property type="entry name" value="IGc2"/>
    <property type="match status" value="1"/>
</dbReference>
<dbReference type="InterPro" id="IPR013783">
    <property type="entry name" value="Ig-like_fold"/>
</dbReference>
<dbReference type="PROSITE" id="PS50835">
    <property type="entry name" value="IG_LIKE"/>
    <property type="match status" value="1"/>
</dbReference>
<protein>
    <recommendedName>
        <fullName evidence="8">Ig-like domain-containing protein</fullName>
    </recommendedName>
</protein>
<evidence type="ECO:0000313" key="9">
    <source>
        <dbReference type="EMBL" id="CAD7423276.1"/>
    </source>
</evidence>
<dbReference type="SUPFAM" id="SSF52058">
    <property type="entry name" value="L domain-like"/>
    <property type="match status" value="1"/>
</dbReference>
<dbReference type="EMBL" id="OB792660">
    <property type="protein sequence ID" value="CAD7423276.1"/>
    <property type="molecule type" value="Genomic_DNA"/>
</dbReference>
<dbReference type="PANTHER" id="PTHR24366">
    <property type="entry name" value="IG(IMMUNOGLOBULIN) AND LRR(LEUCINE RICH REPEAT) DOMAINS"/>
    <property type="match status" value="1"/>
</dbReference>
<feature type="domain" description="Ig-like" evidence="8">
    <location>
        <begin position="451"/>
        <end position="564"/>
    </location>
</feature>
<keyword evidence="2 7" id="KW-0732">Signal</keyword>
<evidence type="ECO:0000256" key="5">
    <source>
        <dbReference type="SAM" id="MobiDB-lite"/>
    </source>
</evidence>
<gene>
    <name evidence="9" type="ORF">TMSB3V08_LOCUS267</name>
</gene>
<dbReference type="InterPro" id="IPR036179">
    <property type="entry name" value="Ig-like_dom_sf"/>
</dbReference>
<feature type="transmembrane region" description="Helical" evidence="6">
    <location>
        <begin position="575"/>
        <end position="595"/>
    </location>
</feature>
<feature type="compositionally biased region" description="Polar residues" evidence="5">
    <location>
        <begin position="1416"/>
        <end position="1430"/>
    </location>
</feature>
<evidence type="ECO:0000256" key="1">
    <source>
        <dbReference type="ARBA" id="ARBA00022614"/>
    </source>
</evidence>
<keyword evidence="3" id="KW-0677">Repeat</keyword>
<dbReference type="Gene3D" id="2.60.40.10">
    <property type="entry name" value="Immunoglobulins"/>
    <property type="match status" value="1"/>
</dbReference>
<accession>A0A7R9DYK1</accession>
<evidence type="ECO:0000256" key="3">
    <source>
        <dbReference type="ARBA" id="ARBA00022737"/>
    </source>
</evidence>
<keyword evidence="6" id="KW-1133">Transmembrane helix</keyword>
<dbReference type="InterPro" id="IPR003598">
    <property type="entry name" value="Ig_sub2"/>
</dbReference>
<keyword evidence="6" id="KW-0472">Membrane</keyword>
<feature type="chain" id="PRO_5030649727" description="Ig-like domain-containing protein" evidence="7">
    <location>
        <begin position="26"/>
        <end position="1504"/>
    </location>
</feature>
<feature type="region of interest" description="Disordered" evidence="5">
    <location>
        <begin position="1340"/>
        <end position="1366"/>
    </location>
</feature>
<dbReference type="SUPFAM" id="SSF48726">
    <property type="entry name" value="Immunoglobulin"/>
    <property type="match status" value="1"/>
</dbReference>
<keyword evidence="4" id="KW-1015">Disulfide bond</keyword>